<dbReference type="PRINTS" id="PR00111">
    <property type="entry name" value="ABHYDROLASE"/>
</dbReference>
<proteinExistence type="predicted"/>
<dbReference type="PANTHER" id="PTHR43798:SF33">
    <property type="entry name" value="HYDROLASE, PUTATIVE (AFU_ORTHOLOGUE AFUA_2G14860)-RELATED"/>
    <property type="match status" value="1"/>
</dbReference>
<gene>
    <name evidence="2" type="ORF">DFR75_1011213</name>
</gene>
<organism evidence="2 3">
    <name type="scientific">Nocardia ignorata</name>
    <dbReference type="NCBI Taxonomy" id="145285"/>
    <lineage>
        <taxon>Bacteria</taxon>
        <taxon>Bacillati</taxon>
        <taxon>Actinomycetota</taxon>
        <taxon>Actinomycetes</taxon>
        <taxon>Mycobacteriales</taxon>
        <taxon>Nocardiaceae</taxon>
        <taxon>Nocardia</taxon>
    </lineage>
</organism>
<dbReference type="EMBL" id="SNXK01000001">
    <property type="protein sequence ID" value="TDP42103.1"/>
    <property type="molecule type" value="Genomic_DNA"/>
</dbReference>
<keyword evidence="3" id="KW-1185">Reference proteome</keyword>
<dbReference type="Pfam" id="PF00561">
    <property type="entry name" value="Abhydrolase_1"/>
    <property type="match status" value="1"/>
</dbReference>
<dbReference type="InterPro" id="IPR029058">
    <property type="entry name" value="AB_hydrolase_fold"/>
</dbReference>
<accession>A0A4R6PUY3</accession>
<dbReference type="PANTHER" id="PTHR43798">
    <property type="entry name" value="MONOACYLGLYCEROL LIPASE"/>
    <property type="match status" value="1"/>
</dbReference>
<dbReference type="GO" id="GO:0003824">
    <property type="term" value="F:catalytic activity"/>
    <property type="evidence" value="ECO:0007669"/>
    <property type="project" value="UniProtKB-ARBA"/>
</dbReference>
<dbReference type="InterPro" id="IPR050266">
    <property type="entry name" value="AB_hydrolase_sf"/>
</dbReference>
<dbReference type="AlphaFoldDB" id="A0A4R6PUY3"/>
<feature type="domain" description="AB hydrolase-1" evidence="1">
    <location>
        <begin position="18"/>
        <end position="126"/>
    </location>
</feature>
<dbReference type="Proteomes" id="UP000295087">
    <property type="component" value="Unassembled WGS sequence"/>
</dbReference>
<evidence type="ECO:0000313" key="3">
    <source>
        <dbReference type="Proteomes" id="UP000295087"/>
    </source>
</evidence>
<evidence type="ECO:0000259" key="1">
    <source>
        <dbReference type="Pfam" id="PF00561"/>
    </source>
</evidence>
<dbReference type="GO" id="GO:0016020">
    <property type="term" value="C:membrane"/>
    <property type="evidence" value="ECO:0007669"/>
    <property type="project" value="TreeGrafter"/>
</dbReference>
<protein>
    <submittedName>
        <fullName evidence="2">Lipase</fullName>
    </submittedName>
</protein>
<dbReference type="InterPro" id="IPR000073">
    <property type="entry name" value="AB_hydrolase_1"/>
</dbReference>
<evidence type="ECO:0000313" key="2">
    <source>
        <dbReference type="EMBL" id="TDP42103.1"/>
    </source>
</evidence>
<reference evidence="2 3" key="1">
    <citation type="submission" date="2019-03" db="EMBL/GenBank/DDBJ databases">
        <title>Genomic Encyclopedia of Type Strains, Phase IV (KMG-IV): sequencing the most valuable type-strain genomes for metagenomic binning, comparative biology and taxonomic classification.</title>
        <authorList>
            <person name="Goeker M."/>
        </authorList>
    </citation>
    <scope>NUCLEOTIDE SEQUENCE [LARGE SCALE GENOMIC DNA]</scope>
    <source>
        <strain evidence="2 3">DSM 44496</strain>
    </source>
</reference>
<comment type="caution">
    <text evidence="2">The sequence shown here is derived from an EMBL/GenBank/DDBJ whole genome shotgun (WGS) entry which is preliminary data.</text>
</comment>
<dbReference type="Gene3D" id="3.40.50.1820">
    <property type="entry name" value="alpha/beta hydrolase"/>
    <property type="match status" value="1"/>
</dbReference>
<dbReference type="SUPFAM" id="SSF53474">
    <property type="entry name" value="alpha/beta-Hydrolases"/>
    <property type="match status" value="1"/>
</dbReference>
<dbReference type="RefSeq" id="WP_067491582.1">
    <property type="nucleotide sequence ID" value="NZ_JBHXPO010000009.1"/>
</dbReference>
<name>A0A4R6PUY3_NOCIG</name>
<sequence>MAVVSSLHVERFGPADGPVVLALHGLTGHGNRWETLATRHLPQARVIAPDLRGHGRSTSLPPWDIDTLAADVAALVRAETDGPVVVVGHSFGGAVGIYLARAHRELVRSLVLLDPAIGIDPKLMEQVAAADLASPDYTDVDEARSDKQVSAWGPDEVDPAELERELAEHLVPAEGGRVRWRTFQPAITSYWGQLARPFVLPPADVPTVLVQAAKVQPPYVTAEFRGALAAELADFTAHDWDCDHMVPQARPAETAALIGSVL</sequence>